<comment type="caution">
    <text evidence="2">The sequence shown here is derived from an EMBL/GenBank/DDBJ whole genome shotgun (WGS) entry which is preliminary data.</text>
</comment>
<dbReference type="Proteomes" id="UP000807025">
    <property type="component" value="Unassembled WGS sequence"/>
</dbReference>
<evidence type="ECO:0000256" key="1">
    <source>
        <dbReference type="SAM" id="MobiDB-lite"/>
    </source>
</evidence>
<feature type="region of interest" description="Disordered" evidence="1">
    <location>
        <begin position="71"/>
        <end position="147"/>
    </location>
</feature>
<evidence type="ECO:0000313" key="3">
    <source>
        <dbReference type="Proteomes" id="UP000807025"/>
    </source>
</evidence>
<name>A0A9P5ZR52_PLEER</name>
<organism evidence="2 3">
    <name type="scientific">Pleurotus eryngii</name>
    <name type="common">Boletus of the steppes</name>
    <dbReference type="NCBI Taxonomy" id="5323"/>
    <lineage>
        <taxon>Eukaryota</taxon>
        <taxon>Fungi</taxon>
        <taxon>Dikarya</taxon>
        <taxon>Basidiomycota</taxon>
        <taxon>Agaricomycotina</taxon>
        <taxon>Agaricomycetes</taxon>
        <taxon>Agaricomycetidae</taxon>
        <taxon>Agaricales</taxon>
        <taxon>Pleurotineae</taxon>
        <taxon>Pleurotaceae</taxon>
        <taxon>Pleurotus</taxon>
    </lineage>
</organism>
<dbReference type="OrthoDB" id="18487at2759"/>
<sequence>MFAFEGGCVRASADGVCEGSTRIVDNNKRSCDACPAKCSACRIPDFDQASTAGKLQCMACIPDSFLSNEQSTRAPLGRSFRRKTTSTALPGSACSPAPPTPSPPQPHARRATPTAPRAPAAPSISAVAACQGPPSSPTDAASPPAPNCSSSIAHLELVSRATLPARAALPRARPPASHIQTTHGSCAQDGASLRTAMAARLSSLA</sequence>
<dbReference type="AlphaFoldDB" id="A0A9P5ZR52"/>
<proteinExistence type="predicted"/>
<feature type="compositionally biased region" description="Pro residues" evidence="1">
    <location>
        <begin position="96"/>
        <end position="106"/>
    </location>
</feature>
<accession>A0A9P5ZR52</accession>
<feature type="compositionally biased region" description="Low complexity" evidence="1">
    <location>
        <begin position="137"/>
        <end position="147"/>
    </location>
</feature>
<feature type="region of interest" description="Disordered" evidence="1">
    <location>
        <begin position="169"/>
        <end position="189"/>
    </location>
</feature>
<feature type="compositionally biased region" description="Low complexity" evidence="1">
    <location>
        <begin position="111"/>
        <end position="129"/>
    </location>
</feature>
<gene>
    <name evidence="2" type="ORF">BDN71DRAFT_1171864</name>
</gene>
<evidence type="ECO:0000313" key="2">
    <source>
        <dbReference type="EMBL" id="KAF9492753.1"/>
    </source>
</evidence>
<keyword evidence="3" id="KW-1185">Reference proteome</keyword>
<protein>
    <submittedName>
        <fullName evidence="2">Uncharacterized protein</fullName>
    </submittedName>
</protein>
<dbReference type="EMBL" id="MU154596">
    <property type="protein sequence ID" value="KAF9492753.1"/>
    <property type="molecule type" value="Genomic_DNA"/>
</dbReference>
<reference evidence="2" key="1">
    <citation type="submission" date="2020-11" db="EMBL/GenBank/DDBJ databases">
        <authorList>
            <consortium name="DOE Joint Genome Institute"/>
            <person name="Ahrendt S."/>
            <person name="Riley R."/>
            <person name="Andreopoulos W."/>
            <person name="Labutti K."/>
            <person name="Pangilinan J."/>
            <person name="Ruiz-Duenas F.J."/>
            <person name="Barrasa J.M."/>
            <person name="Sanchez-Garcia M."/>
            <person name="Camarero S."/>
            <person name="Miyauchi S."/>
            <person name="Serrano A."/>
            <person name="Linde D."/>
            <person name="Babiker R."/>
            <person name="Drula E."/>
            <person name="Ayuso-Fernandez I."/>
            <person name="Pacheco R."/>
            <person name="Padilla G."/>
            <person name="Ferreira P."/>
            <person name="Barriuso J."/>
            <person name="Kellner H."/>
            <person name="Castanera R."/>
            <person name="Alfaro M."/>
            <person name="Ramirez L."/>
            <person name="Pisabarro A.G."/>
            <person name="Kuo A."/>
            <person name="Tritt A."/>
            <person name="Lipzen A."/>
            <person name="He G."/>
            <person name="Yan M."/>
            <person name="Ng V."/>
            <person name="Cullen D."/>
            <person name="Martin F."/>
            <person name="Rosso M.-N."/>
            <person name="Henrissat B."/>
            <person name="Hibbett D."/>
            <person name="Martinez A.T."/>
            <person name="Grigoriev I.V."/>
        </authorList>
    </citation>
    <scope>NUCLEOTIDE SEQUENCE</scope>
    <source>
        <strain evidence="2">ATCC 90797</strain>
    </source>
</reference>